<feature type="non-terminal residue" evidence="1">
    <location>
        <position position="293"/>
    </location>
</feature>
<reference evidence="1" key="1">
    <citation type="submission" date="2019-03" db="EMBL/GenBank/DDBJ databases">
        <title>Lake Tanganyika Metagenome-Assembled Genomes (MAGs).</title>
        <authorList>
            <person name="Tran P."/>
        </authorList>
    </citation>
    <scope>NUCLEOTIDE SEQUENCE</scope>
    <source>
        <strain evidence="1">K_DeepCast_65m_m2_066</strain>
    </source>
</reference>
<dbReference type="GO" id="GO:0050485">
    <property type="term" value="F:oxidoreductase activity, acting on X-H and Y-H to form an X-Y bond, with a disulfide as acceptor"/>
    <property type="evidence" value="ECO:0007669"/>
    <property type="project" value="InterPro"/>
</dbReference>
<sequence length="293" mass="31318">MGLTLAYHRVTVLRFSDTTQLHGTVLDISQAALRQHVLTDHRLRDVDLAIVHPGEACRFGVVFDILEPRAKATGAGPDFPGILDAIAMVGQGTTHVLQGAAVTVLDAGAPVAGGNVVDMSGEAGNACPYAALAHLVVVPQLVAGLERHRALHALRLASVKTAVYLGRAALPQLPTASETFASAGPADTSRTGLPRLAYIGQIHSRQRVAEVDEPILYGANTAGMAPVLLHPNEWLDGALVTSYFNRAVETYFYQNHPIILELYRWHREGKITLVGTIATMAGSDNDDRARNAM</sequence>
<protein>
    <submittedName>
        <fullName evidence="1">Uncharacterized protein</fullName>
    </submittedName>
</protein>
<gene>
    <name evidence="1" type="ORF">FJZ47_22080</name>
</gene>
<evidence type="ECO:0000313" key="1">
    <source>
        <dbReference type="EMBL" id="MBM3226462.1"/>
    </source>
</evidence>
<dbReference type="Proteomes" id="UP000712673">
    <property type="component" value="Unassembled WGS sequence"/>
</dbReference>
<accession>A0A937W7F9</accession>
<comment type="caution">
    <text evidence="1">The sequence shown here is derived from an EMBL/GenBank/DDBJ whole genome shotgun (WGS) entry which is preliminary data.</text>
</comment>
<name>A0A937W7F9_UNCTE</name>
<dbReference type="InterPro" id="IPR015417">
    <property type="entry name" value="Gly_reductase_pB_sua/b"/>
</dbReference>
<proteinExistence type="predicted"/>
<organism evidence="1 2">
    <name type="scientific">Tectimicrobiota bacterium</name>
    <dbReference type="NCBI Taxonomy" id="2528274"/>
    <lineage>
        <taxon>Bacteria</taxon>
        <taxon>Pseudomonadati</taxon>
        <taxon>Nitrospinota/Tectimicrobiota group</taxon>
        <taxon>Candidatus Tectimicrobiota</taxon>
    </lineage>
</organism>
<evidence type="ECO:0000313" key="2">
    <source>
        <dbReference type="Proteomes" id="UP000712673"/>
    </source>
</evidence>
<dbReference type="AlphaFoldDB" id="A0A937W7F9"/>
<dbReference type="Pfam" id="PF09338">
    <property type="entry name" value="Gly_reductase"/>
    <property type="match status" value="1"/>
</dbReference>
<dbReference type="EMBL" id="VGLS01000917">
    <property type="protein sequence ID" value="MBM3226462.1"/>
    <property type="molecule type" value="Genomic_DNA"/>
</dbReference>